<evidence type="ECO:0000313" key="6">
    <source>
        <dbReference type="Proteomes" id="UP000604046"/>
    </source>
</evidence>
<dbReference type="InterPro" id="IPR027417">
    <property type="entry name" value="P-loop_NTPase"/>
</dbReference>
<evidence type="ECO:0000259" key="4">
    <source>
        <dbReference type="Pfam" id="PF11976"/>
    </source>
</evidence>
<name>A0A812HXY0_9DINO</name>
<dbReference type="PANTHER" id="PTHR10903:SF184">
    <property type="entry name" value="GTP-BINDING PROTEIN A"/>
    <property type="match status" value="1"/>
</dbReference>
<dbReference type="InterPro" id="IPR006703">
    <property type="entry name" value="G_AIG1"/>
</dbReference>
<evidence type="ECO:0000313" key="5">
    <source>
        <dbReference type="EMBL" id="CAE6966466.1"/>
    </source>
</evidence>
<evidence type="ECO:0000256" key="2">
    <source>
        <dbReference type="ARBA" id="ARBA00023134"/>
    </source>
</evidence>
<evidence type="ECO:0000259" key="3">
    <source>
        <dbReference type="Pfam" id="PF04548"/>
    </source>
</evidence>
<dbReference type="SUPFAM" id="SSF52540">
    <property type="entry name" value="P-loop containing nucleoside triphosphate hydrolases"/>
    <property type="match status" value="1"/>
</dbReference>
<feature type="domain" description="AIG1-type G" evidence="3">
    <location>
        <begin position="270"/>
        <end position="397"/>
    </location>
</feature>
<keyword evidence="6" id="KW-1185">Reference proteome</keyword>
<dbReference type="Gene3D" id="3.10.20.90">
    <property type="entry name" value="Phosphatidylinositol 3-kinase Catalytic Subunit, Chain A, domain 1"/>
    <property type="match status" value="1"/>
</dbReference>
<proteinExistence type="predicted"/>
<dbReference type="AlphaFoldDB" id="A0A812HXY0"/>
<reference evidence="5" key="1">
    <citation type="submission" date="2021-02" db="EMBL/GenBank/DDBJ databases">
        <authorList>
            <person name="Dougan E. K."/>
            <person name="Rhodes N."/>
            <person name="Thang M."/>
            <person name="Chan C."/>
        </authorList>
    </citation>
    <scope>NUCLEOTIDE SEQUENCE</scope>
</reference>
<dbReference type="PANTHER" id="PTHR10903">
    <property type="entry name" value="GTPASE, IMAP FAMILY MEMBER-RELATED"/>
    <property type="match status" value="1"/>
</dbReference>
<keyword evidence="2" id="KW-0342">GTP-binding</keyword>
<dbReference type="Gene3D" id="3.40.50.300">
    <property type="entry name" value="P-loop containing nucleotide triphosphate hydrolases"/>
    <property type="match status" value="1"/>
</dbReference>
<dbReference type="Pfam" id="PF11976">
    <property type="entry name" value="Rad60-SLD"/>
    <property type="match status" value="1"/>
</dbReference>
<dbReference type="InterPro" id="IPR032675">
    <property type="entry name" value="LRR_dom_sf"/>
</dbReference>
<dbReference type="InterPro" id="IPR022617">
    <property type="entry name" value="Rad60/SUMO-like_dom"/>
</dbReference>
<feature type="domain" description="Rad60/SUMO-like" evidence="4">
    <location>
        <begin position="138"/>
        <end position="199"/>
    </location>
</feature>
<protein>
    <submittedName>
        <fullName evidence="5">GIMAP5 protein</fullName>
    </submittedName>
</protein>
<dbReference type="OrthoDB" id="8954335at2759"/>
<dbReference type="CDD" id="cd01763">
    <property type="entry name" value="Ubl_SUMO_like"/>
    <property type="match status" value="1"/>
</dbReference>
<dbReference type="GO" id="GO:0005525">
    <property type="term" value="F:GTP binding"/>
    <property type="evidence" value="ECO:0007669"/>
    <property type="project" value="UniProtKB-KW"/>
</dbReference>
<dbReference type="SUPFAM" id="SSF52047">
    <property type="entry name" value="RNI-like"/>
    <property type="match status" value="1"/>
</dbReference>
<dbReference type="EMBL" id="CAJNDS010000125">
    <property type="protein sequence ID" value="CAE6966466.1"/>
    <property type="molecule type" value="Genomic_DNA"/>
</dbReference>
<gene>
    <name evidence="5" type="primary">GIMAP5</name>
    <name evidence="5" type="ORF">SNAT2548_LOCUS2215</name>
</gene>
<dbReference type="Gene3D" id="3.80.10.10">
    <property type="entry name" value="Ribonuclease Inhibitor"/>
    <property type="match status" value="1"/>
</dbReference>
<dbReference type="SUPFAM" id="SSF54236">
    <property type="entry name" value="Ubiquitin-like"/>
    <property type="match status" value="1"/>
</dbReference>
<comment type="caution">
    <text evidence="5">The sequence shown here is derived from an EMBL/GenBank/DDBJ whole genome shotgun (WGS) entry which is preliminary data.</text>
</comment>
<accession>A0A812HXY0</accession>
<dbReference type="InterPro" id="IPR029071">
    <property type="entry name" value="Ubiquitin-like_domsf"/>
</dbReference>
<dbReference type="Proteomes" id="UP000604046">
    <property type="component" value="Unassembled WGS sequence"/>
</dbReference>
<dbReference type="Pfam" id="PF04548">
    <property type="entry name" value="AIG1"/>
    <property type="match status" value="1"/>
</dbReference>
<evidence type="ECO:0000256" key="1">
    <source>
        <dbReference type="ARBA" id="ARBA00022741"/>
    </source>
</evidence>
<sequence length="438" mass="48531">MASPVADIFALNWLDVSMVGKLMQLDKTWQGSMQRWLTAQTSVVLRDARDVVLTWVSWRCPHLQTLDISGCRKLTTTAVVDAVRRCPLLKTLIALGCTSLAYPAQGDSLRGWEAIRKARGGLEVVGRGSRLTIRAECEGSELWFNIGGHTRLSKLTNIWFERQGLPTQLARFFFGSHLIQPNDTCASLGLEEGDMLEVLPVRLVQGSPLMERVREMQQRLQRLNAALVASEDADACVESAAVISESLALNQFGGLVVREEAKLPPGGRFTVMMFGMTGSGKSALGNLLAGYDHFLSGDDTASITNTQSVLKYESPDRSLVVLDTIGLGDTELDQDKVVANIRDASLSAPHGVDAMFFVMRSGRITDDTIARLIYATEYLWGTECLLNLYVVVTYASKYVSNRDEALHWINRQSDLNWRFKHIYSLASWLQWVAVVLGP</sequence>
<organism evidence="5 6">
    <name type="scientific">Symbiodinium natans</name>
    <dbReference type="NCBI Taxonomy" id="878477"/>
    <lineage>
        <taxon>Eukaryota</taxon>
        <taxon>Sar</taxon>
        <taxon>Alveolata</taxon>
        <taxon>Dinophyceae</taxon>
        <taxon>Suessiales</taxon>
        <taxon>Symbiodiniaceae</taxon>
        <taxon>Symbiodinium</taxon>
    </lineage>
</organism>
<keyword evidence="1" id="KW-0547">Nucleotide-binding</keyword>
<dbReference type="InterPro" id="IPR045058">
    <property type="entry name" value="GIMA/IAN/Toc"/>
</dbReference>